<dbReference type="AlphaFoldDB" id="A0A0L0F0U1"/>
<keyword evidence="2" id="KW-1185">Reference proteome</keyword>
<accession>A0A0L0F0U1</accession>
<evidence type="ECO:0000313" key="1">
    <source>
        <dbReference type="EMBL" id="KNC70322.1"/>
    </source>
</evidence>
<organism evidence="1 2">
    <name type="scientific">Sphaeroforma arctica JP610</name>
    <dbReference type="NCBI Taxonomy" id="667725"/>
    <lineage>
        <taxon>Eukaryota</taxon>
        <taxon>Ichthyosporea</taxon>
        <taxon>Ichthyophonida</taxon>
        <taxon>Sphaeroforma</taxon>
    </lineage>
</organism>
<evidence type="ECO:0000313" key="2">
    <source>
        <dbReference type="Proteomes" id="UP000054560"/>
    </source>
</evidence>
<dbReference type="GeneID" id="25917656"/>
<reference evidence="1 2" key="1">
    <citation type="submission" date="2011-02" db="EMBL/GenBank/DDBJ databases">
        <title>The Genome Sequence of Sphaeroforma arctica JP610.</title>
        <authorList>
            <consortium name="The Broad Institute Genome Sequencing Platform"/>
            <person name="Russ C."/>
            <person name="Cuomo C."/>
            <person name="Young S.K."/>
            <person name="Zeng Q."/>
            <person name="Gargeya S."/>
            <person name="Alvarado L."/>
            <person name="Berlin A."/>
            <person name="Chapman S.B."/>
            <person name="Chen Z."/>
            <person name="Freedman E."/>
            <person name="Gellesch M."/>
            <person name="Goldberg J."/>
            <person name="Griggs A."/>
            <person name="Gujja S."/>
            <person name="Heilman E."/>
            <person name="Heiman D."/>
            <person name="Howarth C."/>
            <person name="Mehta T."/>
            <person name="Neiman D."/>
            <person name="Pearson M."/>
            <person name="Roberts A."/>
            <person name="Saif S."/>
            <person name="Shea T."/>
            <person name="Shenoy N."/>
            <person name="Sisk P."/>
            <person name="Stolte C."/>
            <person name="Sykes S."/>
            <person name="White J."/>
            <person name="Yandava C."/>
            <person name="Burger G."/>
            <person name="Gray M.W."/>
            <person name="Holland P.W.H."/>
            <person name="King N."/>
            <person name="Lang F.B.F."/>
            <person name="Roger A.J."/>
            <person name="Ruiz-Trillo I."/>
            <person name="Haas B."/>
            <person name="Nusbaum C."/>
            <person name="Birren B."/>
        </authorList>
    </citation>
    <scope>NUCLEOTIDE SEQUENCE [LARGE SCALE GENOMIC DNA]</scope>
    <source>
        <strain evidence="1 2">JP610</strain>
    </source>
</reference>
<protein>
    <recommendedName>
        <fullName evidence="3">Myosin N-terminal SH3-like domain-containing protein</fullName>
    </recommendedName>
</protein>
<dbReference type="RefSeq" id="XP_014144224.1">
    <property type="nucleotide sequence ID" value="XM_014288749.1"/>
</dbReference>
<name>A0A0L0F0U1_9EUKA</name>
<proteinExistence type="predicted"/>
<feature type="non-terminal residue" evidence="1">
    <location>
        <position position="50"/>
    </location>
</feature>
<dbReference type="SUPFAM" id="SSF50084">
    <property type="entry name" value="Myosin S1 fragment, N-terminal domain"/>
    <property type="match status" value="1"/>
</dbReference>
<dbReference type="EMBL" id="KQ251474">
    <property type="protein sequence ID" value="KNC70322.1"/>
    <property type="molecule type" value="Genomic_DNA"/>
</dbReference>
<gene>
    <name evidence="1" type="ORF">SARC_17152</name>
</gene>
<sequence length="50" mass="5401">MSESTKCDEGAQLYHEGQRLWIPCSEQGWQEGTVMAVDGTKLSVKSGGGQ</sequence>
<dbReference type="Proteomes" id="UP000054560">
    <property type="component" value="Unassembled WGS sequence"/>
</dbReference>
<evidence type="ECO:0008006" key="3">
    <source>
        <dbReference type="Google" id="ProtNLM"/>
    </source>
</evidence>